<reference evidence="1" key="1">
    <citation type="submission" date="2014-11" db="EMBL/GenBank/DDBJ databases">
        <authorList>
            <person name="Amaro Gonzalez C."/>
        </authorList>
    </citation>
    <scope>NUCLEOTIDE SEQUENCE</scope>
</reference>
<name>A0A0E9QR36_ANGAN</name>
<proteinExistence type="predicted"/>
<accession>A0A0E9QR36</accession>
<reference evidence="1" key="2">
    <citation type="journal article" date="2015" name="Fish Shellfish Immunol.">
        <title>Early steps in the European eel (Anguilla anguilla)-Vibrio vulnificus interaction in the gills: Role of the RtxA13 toxin.</title>
        <authorList>
            <person name="Callol A."/>
            <person name="Pajuelo D."/>
            <person name="Ebbesson L."/>
            <person name="Teles M."/>
            <person name="MacKenzie S."/>
            <person name="Amaro C."/>
        </authorList>
    </citation>
    <scope>NUCLEOTIDE SEQUENCE</scope>
</reference>
<organism evidence="1">
    <name type="scientific">Anguilla anguilla</name>
    <name type="common">European freshwater eel</name>
    <name type="synonym">Muraena anguilla</name>
    <dbReference type="NCBI Taxonomy" id="7936"/>
    <lineage>
        <taxon>Eukaryota</taxon>
        <taxon>Metazoa</taxon>
        <taxon>Chordata</taxon>
        <taxon>Craniata</taxon>
        <taxon>Vertebrata</taxon>
        <taxon>Euteleostomi</taxon>
        <taxon>Actinopterygii</taxon>
        <taxon>Neopterygii</taxon>
        <taxon>Teleostei</taxon>
        <taxon>Anguilliformes</taxon>
        <taxon>Anguillidae</taxon>
        <taxon>Anguilla</taxon>
    </lineage>
</organism>
<protein>
    <submittedName>
        <fullName evidence="1">Uncharacterized protein</fullName>
    </submittedName>
</protein>
<sequence>MKEEYCCEITQALPGLLRVAQFLYNFLKCFYMYNTY</sequence>
<dbReference type="EMBL" id="GBXM01089303">
    <property type="protein sequence ID" value="JAH19274.1"/>
    <property type="molecule type" value="Transcribed_RNA"/>
</dbReference>
<evidence type="ECO:0000313" key="1">
    <source>
        <dbReference type="EMBL" id="JAH19274.1"/>
    </source>
</evidence>
<dbReference type="AlphaFoldDB" id="A0A0E9QR36"/>